<gene>
    <name evidence="1" type="ORF">SAMN04488498_10810</name>
</gene>
<evidence type="ECO:0000313" key="2">
    <source>
        <dbReference type="Proteomes" id="UP000323300"/>
    </source>
</evidence>
<dbReference type="RefSeq" id="WP_149760839.1">
    <property type="nucleotide sequence ID" value="NZ_BSPE01000048.1"/>
</dbReference>
<name>A0A1I4AE25_9HYPH</name>
<dbReference type="AlphaFoldDB" id="A0A1I4AE25"/>
<dbReference type="OrthoDB" id="6978364at2"/>
<evidence type="ECO:0000313" key="1">
    <source>
        <dbReference type="EMBL" id="SFK54604.1"/>
    </source>
</evidence>
<dbReference type="Proteomes" id="UP000323300">
    <property type="component" value="Unassembled WGS sequence"/>
</dbReference>
<reference evidence="1 2" key="1">
    <citation type="submission" date="2016-10" db="EMBL/GenBank/DDBJ databases">
        <authorList>
            <person name="Varghese N."/>
            <person name="Submissions S."/>
        </authorList>
    </citation>
    <scope>NUCLEOTIDE SEQUENCE [LARGE SCALE GENOMIC DNA]</scope>
    <source>
        <strain evidence="1 2">DSM 21822</strain>
    </source>
</reference>
<proteinExistence type="predicted"/>
<organism evidence="1 2">
    <name type="scientific">Neomesorhizobium albiziae</name>
    <dbReference type="NCBI Taxonomy" id="335020"/>
    <lineage>
        <taxon>Bacteria</taxon>
        <taxon>Pseudomonadati</taxon>
        <taxon>Pseudomonadota</taxon>
        <taxon>Alphaproteobacteria</taxon>
        <taxon>Hyphomicrobiales</taxon>
        <taxon>Phyllobacteriaceae</taxon>
        <taxon>Neomesorhizobium</taxon>
    </lineage>
</organism>
<sequence length="137" mass="15406">MLDNETNSGADIDKRAAERMKACVSRRFEIEATDDTLRQIRSLAYYHMAPSEMAAILRVPQPTFQAFLERSLEAAEEIERGLAEGKLSLRRALFRLAEQNAQVAMFLAKHLLLQSDERKPSNTGIIQIVIDTDDAAV</sequence>
<dbReference type="EMBL" id="FOSL01000008">
    <property type="protein sequence ID" value="SFK54604.1"/>
    <property type="molecule type" value="Genomic_DNA"/>
</dbReference>
<keyword evidence="2" id="KW-1185">Reference proteome</keyword>
<protein>
    <submittedName>
        <fullName evidence="1">Uncharacterized protein</fullName>
    </submittedName>
</protein>
<accession>A0A1I4AE25</accession>